<sequence length="148" mass="16126">MLRGNGEKALRRRPSCRPSCQPSCQPSCRLVSGTRGSPALSGGRPLQPTPRAAAALGLRGGRRLWDFAIDDSALHNAAWEREEPTAQARRLPWSEGVAVPQSSWLCDPEAGKADDTPRRPSRPSCAWSLPHFLRGAQLQRRLLRGAVG</sequence>
<proteinExistence type="predicted"/>
<organism evidence="2 3">
    <name type="scientific">Phyllostomus discolor</name>
    <name type="common">pale spear-nosed bat</name>
    <dbReference type="NCBI Taxonomy" id="89673"/>
    <lineage>
        <taxon>Eukaryota</taxon>
        <taxon>Metazoa</taxon>
        <taxon>Chordata</taxon>
        <taxon>Craniata</taxon>
        <taxon>Vertebrata</taxon>
        <taxon>Euteleostomi</taxon>
        <taxon>Mammalia</taxon>
        <taxon>Eutheria</taxon>
        <taxon>Laurasiatheria</taxon>
        <taxon>Chiroptera</taxon>
        <taxon>Yangochiroptera</taxon>
        <taxon>Phyllostomidae</taxon>
        <taxon>Phyllostominae</taxon>
        <taxon>Phyllostomus</taxon>
    </lineage>
</organism>
<feature type="region of interest" description="Disordered" evidence="1">
    <location>
        <begin position="104"/>
        <end position="123"/>
    </location>
</feature>
<dbReference type="Proteomes" id="UP000664940">
    <property type="component" value="Unassembled WGS sequence"/>
</dbReference>
<protein>
    <submittedName>
        <fullName evidence="2">Uncharacterized protein</fullName>
    </submittedName>
</protein>
<accession>A0A834AXK2</accession>
<comment type="caution">
    <text evidence="2">The sequence shown here is derived from an EMBL/GenBank/DDBJ whole genome shotgun (WGS) entry which is preliminary data.</text>
</comment>
<feature type="region of interest" description="Disordered" evidence="1">
    <location>
        <begin position="1"/>
        <end position="50"/>
    </location>
</feature>
<feature type="compositionally biased region" description="Basic and acidic residues" evidence="1">
    <location>
        <begin position="109"/>
        <end position="118"/>
    </location>
</feature>
<evidence type="ECO:0000313" key="2">
    <source>
        <dbReference type="EMBL" id="KAF6119597.1"/>
    </source>
</evidence>
<reference evidence="2 3" key="1">
    <citation type="journal article" date="2020" name="Nature">
        <title>Six reference-quality genomes reveal evolution of bat adaptations.</title>
        <authorList>
            <person name="Jebb D."/>
            <person name="Huang Z."/>
            <person name="Pippel M."/>
            <person name="Hughes G.M."/>
            <person name="Lavrichenko K."/>
            <person name="Devanna P."/>
            <person name="Winkler S."/>
            <person name="Jermiin L.S."/>
            <person name="Skirmuntt E.C."/>
            <person name="Katzourakis A."/>
            <person name="Burkitt-Gray L."/>
            <person name="Ray D.A."/>
            <person name="Sullivan K.A.M."/>
            <person name="Roscito J.G."/>
            <person name="Kirilenko B.M."/>
            <person name="Davalos L.M."/>
            <person name="Corthals A.P."/>
            <person name="Power M.L."/>
            <person name="Jones G."/>
            <person name="Ransome R.D."/>
            <person name="Dechmann D.K.N."/>
            <person name="Locatelli A.G."/>
            <person name="Puechmaille S.J."/>
            <person name="Fedrigo O."/>
            <person name="Jarvis E.D."/>
            <person name="Hiller M."/>
            <person name="Vernes S.C."/>
            <person name="Myers E.W."/>
            <person name="Teeling E.C."/>
        </authorList>
    </citation>
    <scope>NUCLEOTIDE SEQUENCE [LARGE SCALE GENOMIC DNA]</scope>
    <source>
        <strain evidence="2">Bat1K_MPI-CBG_1</strain>
    </source>
</reference>
<evidence type="ECO:0000313" key="3">
    <source>
        <dbReference type="Proteomes" id="UP000664940"/>
    </source>
</evidence>
<dbReference type="AlphaFoldDB" id="A0A834AXK2"/>
<gene>
    <name evidence="2" type="ORF">HJG60_010072</name>
</gene>
<evidence type="ECO:0000256" key="1">
    <source>
        <dbReference type="SAM" id="MobiDB-lite"/>
    </source>
</evidence>
<feature type="compositionally biased region" description="Low complexity" evidence="1">
    <location>
        <begin position="16"/>
        <end position="29"/>
    </location>
</feature>
<dbReference type="EMBL" id="JABVXQ010000003">
    <property type="protein sequence ID" value="KAF6119597.1"/>
    <property type="molecule type" value="Genomic_DNA"/>
</dbReference>
<name>A0A834AXK2_9CHIR</name>